<protein>
    <submittedName>
        <fullName evidence="1">DUF4338 domain-containing protein</fullName>
    </submittedName>
</protein>
<name>A0A538SAD7_UNCEI</name>
<dbReference type="Proteomes" id="UP000317716">
    <property type="component" value="Unassembled WGS sequence"/>
</dbReference>
<reference evidence="1 2" key="1">
    <citation type="journal article" date="2019" name="Nat. Microbiol.">
        <title>Mediterranean grassland soil C-N compound turnover is dependent on rainfall and depth, and is mediated by genomically divergent microorganisms.</title>
        <authorList>
            <person name="Diamond S."/>
            <person name="Andeer P.F."/>
            <person name="Li Z."/>
            <person name="Crits-Christoph A."/>
            <person name="Burstein D."/>
            <person name="Anantharaman K."/>
            <person name="Lane K.R."/>
            <person name="Thomas B.C."/>
            <person name="Pan C."/>
            <person name="Northen T.R."/>
            <person name="Banfield J.F."/>
        </authorList>
    </citation>
    <scope>NUCLEOTIDE SEQUENCE [LARGE SCALE GENOMIC DNA]</scope>
    <source>
        <strain evidence="1">WS_2</strain>
    </source>
</reference>
<comment type="caution">
    <text evidence="1">The sequence shown here is derived from an EMBL/GenBank/DDBJ whole genome shotgun (WGS) entry which is preliminary data.</text>
</comment>
<dbReference type="InterPro" id="IPR025639">
    <property type="entry name" value="DruA"/>
</dbReference>
<evidence type="ECO:0000313" key="2">
    <source>
        <dbReference type="Proteomes" id="UP000317716"/>
    </source>
</evidence>
<accession>A0A538SAD7</accession>
<gene>
    <name evidence="1" type="ORF">E6K72_13175</name>
</gene>
<organism evidence="1 2">
    <name type="scientific">Eiseniibacteriota bacterium</name>
    <dbReference type="NCBI Taxonomy" id="2212470"/>
    <lineage>
        <taxon>Bacteria</taxon>
        <taxon>Candidatus Eiseniibacteriota</taxon>
    </lineage>
</organism>
<proteinExistence type="predicted"/>
<dbReference type="EMBL" id="VBOS01000485">
    <property type="protein sequence ID" value="TMQ48335.1"/>
    <property type="molecule type" value="Genomic_DNA"/>
</dbReference>
<dbReference type="AlphaFoldDB" id="A0A538SAD7"/>
<sequence>MPRRGGGASRRDSPRETCVLPRALLRSLGVDAVLRYRGRTITRPDVEFVRDVITAQPQLSRRALSFAVCTAWQWQQPNGQPCDGVCRGLLLALHRAGHLVLPPARWRTAKPWRPRTGAPVVRVDTSSLTASLHALRPLEIRQVRRTPDEGLFNSLLAQYHYLGYQQPVGAHLKYLVWAAGRPVACVAWGSAPRHLGPRDRCIGWSTAARRRNVRFIAYNSRFLILPWVTVPHLASHLLGRVAARVSADWQRLYGHPIYFLETFIDPARFRGTCYRAANWRVLGRTTGRGHNARTMRPTQPIKEVLGYPLVPDFRMRLTRTTP</sequence>
<dbReference type="Pfam" id="PF14236">
    <property type="entry name" value="DruA"/>
    <property type="match status" value="1"/>
</dbReference>
<evidence type="ECO:0000313" key="1">
    <source>
        <dbReference type="EMBL" id="TMQ48335.1"/>
    </source>
</evidence>